<keyword evidence="6 7" id="KW-0472">Membrane</keyword>
<dbReference type="PROSITE" id="PS50928">
    <property type="entry name" value="ABC_TM1"/>
    <property type="match status" value="1"/>
</dbReference>
<organism evidence="9 10">
    <name type="scientific">Glycomyces harbinensis</name>
    <dbReference type="NCBI Taxonomy" id="58114"/>
    <lineage>
        <taxon>Bacteria</taxon>
        <taxon>Bacillati</taxon>
        <taxon>Actinomycetota</taxon>
        <taxon>Actinomycetes</taxon>
        <taxon>Glycomycetales</taxon>
        <taxon>Glycomycetaceae</taxon>
        <taxon>Glycomyces</taxon>
    </lineage>
</organism>
<feature type="domain" description="ABC transmembrane type-1" evidence="8">
    <location>
        <begin position="108"/>
        <end position="326"/>
    </location>
</feature>
<evidence type="ECO:0000256" key="4">
    <source>
        <dbReference type="ARBA" id="ARBA00022692"/>
    </source>
</evidence>
<feature type="transmembrane region" description="Helical" evidence="7">
    <location>
        <begin position="261"/>
        <end position="283"/>
    </location>
</feature>
<dbReference type="SUPFAM" id="SSF161098">
    <property type="entry name" value="MetI-like"/>
    <property type="match status" value="1"/>
</dbReference>
<feature type="transmembrane region" description="Helical" evidence="7">
    <location>
        <begin position="114"/>
        <end position="134"/>
    </location>
</feature>
<dbReference type="InterPro" id="IPR035906">
    <property type="entry name" value="MetI-like_sf"/>
</dbReference>
<dbReference type="InterPro" id="IPR000515">
    <property type="entry name" value="MetI-like"/>
</dbReference>
<evidence type="ECO:0000313" key="9">
    <source>
        <dbReference type="EMBL" id="SDD36576.1"/>
    </source>
</evidence>
<dbReference type="GO" id="GO:0005886">
    <property type="term" value="C:plasma membrane"/>
    <property type="evidence" value="ECO:0007669"/>
    <property type="project" value="UniProtKB-SubCell"/>
</dbReference>
<dbReference type="PANTHER" id="PTHR30465">
    <property type="entry name" value="INNER MEMBRANE ABC TRANSPORTER"/>
    <property type="match status" value="1"/>
</dbReference>
<dbReference type="AlphaFoldDB" id="A0A1G6U7C9"/>
<protein>
    <submittedName>
        <fullName evidence="9">Peptide/nickel transport system permease protein/oligopeptide transport system permease protein</fullName>
    </submittedName>
</protein>
<name>A0A1G6U7C9_9ACTN</name>
<dbReference type="PANTHER" id="PTHR30465:SF0">
    <property type="entry name" value="OLIGOPEPTIDE TRANSPORT SYSTEM PERMEASE PROTEIN APPB"/>
    <property type="match status" value="1"/>
</dbReference>
<evidence type="ECO:0000259" key="8">
    <source>
        <dbReference type="PROSITE" id="PS50928"/>
    </source>
</evidence>
<dbReference type="Gene3D" id="1.10.3720.10">
    <property type="entry name" value="MetI-like"/>
    <property type="match status" value="1"/>
</dbReference>
<dbReference type="RefSeq" id="WP_091031200.1">
    <property type="nucleotide sequence ID" value="NZ_FNAD01000003.1"/>
</dbReference>
<feature type="transmembrane region" description="Helical" evidence="7">
    <location>
        <begin position="12"/>
        <end position="33"/>
    </location>
</feature>
<dbReference type="STRING" id="58114.SAMN05216270_103330"/>
<dbReference type="OrthoDB" id="9778910at2"/>
<dbReference type="CDD" id="cd06261">
    <property type="entry name" value="TM_PBP2"/>
    <property type="match status" value="1"/>
</dbReference>
<comment type="similarity">
    <text evidence="7">Belongs to the binding-protein-dependent transport system permease family.</text>
</comment>
<comment type="subcellular location">
    <subcellularLocation>
        <location evidence="1 7">Cell membrane</location>
        <topology evidence="1 7">Multi-pass membrane protein</topology>
    </subcellularLocation>
</comment>
<keyword evidence="3" id="KW-1003">Cell membrane</keyword>
<dbReference type="GO" id="GO:0055085">
    <property type="term" value="P:transmembrane transport"/>
    <property type="evidence" value="ECO:0007669"/>
    <property type="project" value="InterPro"/>
</dbReference>
<feature type="transmembrane region" description="Helical" evidence="7">
    <location>
        <begin position="155"/>
        <end position="176"/>
    </location>
</feature>
<keyword evidence="5 7" id="KW-1133">Transmembrane helix</keyword>
<evidence type="ECO:0000256" key="5">
    <source>
        <dbReference type="ARBA" id="ARBA00022989"/>
    </source>
</evidence>
<dbReference type="EMBL" id="FNAD01000003">
    <property type="protein sequence ID" value="SDD36576.1"/>
    <property type="molecule type" value="Genomic_DNA"/>
</dbReference>
<proteinExistence type="inferred from homology"/>
<evidence type="ECO:0000256" key="2">
    <source>
        <dbReference type="ARBA" id="ARBA00022448"/>
    </source>
</evidence>
<dbReference type="Proteomes" id="UP000198949">
    <property type="component" value="Unassembled WGS sequence"/>
</dbReference>
<evidence type="ECO:0000256" key="7">
    <source>
        <dbReference type="RuleBase" id="RU363032"/>
    </source>
</evidence>
<dbReference type="Pfam" id="PF00528">
    <property type="entry name" value="BPD_transp_1"/>
    <property type="match status" value="1"/>
</dbReference>
<reference evidence="10" key="1">
    <citation type="submission" date="2016-10" db="EMBL/GenBank/DDBJ databases">
        <authorList>
            <person name="Varghese N."/>
            <person name="Submissions S."/>
        </authorList>
    </citation>
    <scope>NUCLEOTIDE SEQUENCE [LARGE SCALE GENOMIC DNA]</scope>
    <source>
        <strain evidence="10">CGMCC 4.3516</strain>
    </source>
</reference>
<evidence type="ECO:0000256" key="6">
    <source>
        <dbReference type="ARBA" id="ARBA00023136"/>
    </source>
</evidence>
<evidence type="ECO:0000313" key="10">
    <source>
        <dbReference type="Proteomes" id="UP000198949"/>
    </source>
</evidence>
<gene>
    <name evidence="9" type="ORF">SAMN05216270_103330</name>
</gene>
<evidence type="ECO:0000256" key="1">
    <source>
        <dbReference type="ARBA" id="ARBA00004651"/>
    </source>
</evidence>
<sequence length="336" mass="37446">MGRYVIRRLLQTLLTLGIVLFLLHYLTTLSVQIRGNPALLFFGGDRTPDPGMLAQVERLYGLDNKCYERTGDPCLTPFVDRLQNYLQGDFGTTLNGNRDVGQLLAIYIPNTLRLFIFATITLVVVSMVLGTWAARHRGRFIDHTVRGTTILADSVPVFLILLSYVYIVAVPLTRWARDIWGTESFMGQVFRPNYNPDYPWTTIIIPGIIVGTVGLATMTRLIRASQLENMGSDFVRTAKAKGLKPMRITIVHIIRNSMIPIITGIGFLFAFMLSGAVLTEGVMGIPGMGRMIFQAVQRQEGNLVIVGLTVSAFVVVFVSLVVDLLYAALDPRIRYE</sequence>
<evidence type="ECO:0000256" key="3">
    <source>
        <dbReference type="ARBA" id="ARBA00022475"/>
    </source>
</evidence>
<keyword evidence="4 7" id="KW-0812">Transmembrane</keyword>
<feature type="transmembrane region" description="Helical" evidence="7">
    <location>
        <begin position="200"/>
        <end position="222"/>
    </location>
</feature>
<keyword evidence="2 7" id="KW-0813">Transport</keyword>
<keyword evidence="10" id="KW-1185">Reference proteome</keyword>
<feature type="transmembrane region" description="Helical" evidence="7">
    <location>
        <begin position="303"/>
        <end position="329"/>
    </location>
</feature>
<accession>A0A1G6U7C9</accession>